<dbReference type="PANTHER" id="PTHR30055">
    <property type="entry name" value="HTH-TYPE TRANSCRIPTIONAL REGULATOR RUTR"/>
    <property type="match status" value="1"/>
</dbReference>
<dbReference type="InterPro" id="IPR050109">
    <property type="entry name" value="HTH-type_TetR-like_transc_reg"/>
</dbReference>
<accession>A0A7G8BH33</accession>
<evidence type="ECO:0000259" key="5">
    <source>
        <dbReference type="PROSITE" id="PS50977"/>
    </source>
</evidence>
<dbReference type="Pfam" id="PF16859">
    <property type="entry name" value="TetR_C_11"/>
    <property type="match status" value="1"/>
</dbReference>
<proteinExistence type="predicted"/>
<dbReference type="AlphaFoldDB" id="A0A7G8BH33"/>
<dbReference type="EMBL" id="CP060394">
    <property type="protein sequence ID" value="QNI31853.1"/>
    <property type="molecule type" value="Genomic_DNA"/>
</dbReference>
<dbReference type="InterPro" id="IPR011075">
    <property type="entry name" value="TetR_C"/>
</dbReference>
<dbReference type="RefSeq" id="WP_186742811.1">
    <property type="nucleotide sequence ID" value="NZ_CP060394.1"/>
</dbReference>
<protein>
    <submittedName>
        <fullName evidence="6">TetR/AcrR family transcriptional regulator</fullName>
    </submittedName>
</protein>
<dbReference type="InterPro" id="IPR009057">
    <property type="entry name" value="Homeodomain-like_sf"/>
</dbReference>
<keyword evidence="1" id="KW-0805">Transcription regulation</keyword>
<dbReference type="GO" id="GO:0003700">
    <property type="term" value="F:DNA-binding transcription factor activity"/>
    <property type="evidence" value="ECO:0007669"/>
    <property type="project" value="TreeGrafter"/>
</dbReference>
<name>A0A7G8BH33_9BACT</name>
<sequence length="209" mass="23543">MARPRSIAAHRKVLEAALNLFAERGIDATSMDAIAETSGVSKATIYKHWRDKDKLCLEVLGYLHGVDEEAPVFDSGDLRADLIAQLNYQPAAHRKEMKERLLPHLMAYSAKNRTFGEQWRARVLERPRAQLRDMLKRGIQYGKLAKSLDPEVGIALLIGPMLYRHVFVNRFGGKIPADLAAYAADAFLAAYGVKTKKRHKRARACIDLF</sequence>
<evidence type="ECO:0000256" key="3">
    <source>
        <dbReference type="ARBA" id="ARBA00023163"/>
    </source>
</evidence>
<keyword evidence="2 4" id="KW-0238">DNA-binding</keyword>
<organism evidence="6 7">
    <name type="scientific">Alloacidobacterium dinghuense</name>
    <dbReference type="NCBI Taxonomy" id="2763107"/>
    <lineage>
        <taxon>Bacteria</taxon>
        <taxon>Pseudomonadati</taxon>
        <taxon>Acidobacteriota</taxon>
        <taxon>Terriglobia</taxon>
        <taxon>Terriglobales</taxon>
        <taxon>Acidobacteriaceae</taxon>
        <taxon>Alloacidobacterium</taxon>
    </lineage>
</organism>
<dbReference type="SUPFAM" id="SSF46689">
    <property type="entry name" value="Homeodomain-like"/>
    <property type="match status" value="1"/>
</dbReference>
<dbReference type="InterPro" id="IPR023772">
    <property type="entry name" value="DNA-bd_HTH_TetR-type_CS"/>
</dbReference>
<dbReference type="PRINTS" id="PR00455">
    <property type="entry name" value="HTHTETR"/>
</dbReference>
<dbReference type="Gene3D" id="1.10.357.10">
    <property type="entry name" value="Tetracycline Repressor, domain 2"/>
    <property type="match status" value="1"/>
</dbReference>
<reference evidence="6 7" key="1">
    <citation type="submission" date="2020-08" db="EMBL/GenBank/DDBJ databases">
        <title>Edaphobacter telluris sp. nov. and Acidobacterium dinghuensis sp. nov., two acidobacteria isolated from forest soil.</title>
        <authorList>
            <person name="Fu J."/>
            <person name="Qiu L."/>
        </authorList>
    </citation>
    <scope>NUCLEOTIDE SEQUENCE [LARGE SCALE GENOMIC DNA]</scope>
    <source>
        <strain evidence="6">4Y35</strain>
    </source>
</reference>
<keyword evidence="3" id="KW-0804">Transcription</keyword>
<dbReference type="PROSITE" id="PS01081">
    <property type="entry name" value="HTH_TETR_1"/>
    <property type="match status" value="1"/>
</dbReference>
<dbReference type="PANTHER" id="PTHR30055:SF148">
    <property type="entry name" value="TETR-FAMILY TRANSCRIPTIONAL REGULATOR"/>
    <property type="match status" value="1"/>
</dbReference>
<evidence type="ECO:0000313" key="6">
    <source>
        <dbReference type="EMBL" id="QNI31853.1"/>
    </source>
</evidence>
<dbReference type="Proteomes" id="UP000515312">
    <property type="component" value="Chromosome"/>
</dbReference>
<dbReference type="KEGG" id="adin:H7849_22930"/>
<evidence type="ECO:0000256" key="2">
    <source>
        <dbReference type="ARBA" id="ARBA00023125"/>
    </source>
</evidence>
<dbReference type="SUPFAM" id="SSF48498">
    <property type="entry name" value="Tetracyclin repressor-like, C-terminal domain"/>
    <property type="match status" value="1"/>
</dbReference>
<dbReference type="InterPro" id="IPR001647">
    <property type="entry name" value="HTH_TetR"/>
</dbReference>
<dbReference type="GO" id="GO:0000976">
    <property type="term" value="F:transcription cis-regulatory region binding"/>
    <property type="evidence" value="ECO:0007669"/>
    <property type="project" value="TreeGrafter"/>
</dbReference>
<evidence type="ECO:0000313" key="7">
    <source>
        <dbReference type="Proteomes" id="UP000515312"/>
    </source>
</evidence>
<keyword evidence="7" id="KW-1185">Reference proteome</keyword>
<gene>
    <name evidence="6" type="ORF">H7849_22930</name>
</gene>
<dbReference type="Pfam" id="PF00440">
    <property type="entry name" value="TetR_N"/>
    <property type="match status" value="1"/>
</dbReference>
<dbReference type="FunFam" id="1.10.10.60:FF:000141">
    <property type="entry name" value="TetR family transcriptional regulator"/>
    <property type="match status" value="1"/>
</dbReference>
<dbReference type="Gene3D" id="1.10.10.60">
    <property type="entry name" value="Homeodomain-like"/>
    <property type="match status" value="1"/>
</dbReference>
<dbReference type="PROSITE" id="PS50977">
    <property type="entry name" value="HTH_TETR_2"/>
    <property type="match status" value="1"/>
</dbReference>
<feature type="domain" description="HTH tetR-type" evidence="5">
    <location>
        <begin position="7"/>
        <end position="67"/>
    </location>
</feature>
<evidence type="ECO:0000256" key="1">
    <source>
        <dbReference type="ARBA" id="ARBA00023015"/>
    </source>
</evidence>
<dbReference type="InterPro" id="IPR036271">
    <property type="entry name" value="Tet_transcr_reg_TetR-rel_C_sf"/>
</dbReference>
<evidence type="ECO:0000256" key="4">
    <source>
        <dbReference type="PROSITE-ProRule" id="PRU00335"/>
    </source>
</evidence>
<feature type="DNA-binding region" description="H-T-H motif" evidence="4">
    <location>
        <begin position="30"/>
        <end position="49"/>
    </location>
</feature>